<feature type="compositionally biased region" description="Low complexity" evidence="3">
    <location>
        <begin position="845"/>
        <end position="855"/>
    </location>
</feature>
<dbReference type="GO" id="GO:0003682">
    <property type="term" value="F:chromatin binding"/>
    <property type="evidence" value="ECO:0007669"/>
    <property type="project" value="InterPro"/>
</dbReference>
<keyword evidence="2" id="KW-0539">Nucleus</keyword>
<reference evidence="4" key="1">
    <citation type="submission" date="2023-01" db="EMBL/GenBank/DDBJ databases">
        <title>Genome assembly of the deep-sea coral Lophelia pertusa.</title>
        <authorList>
            <person name="Herrera S."/>
            <person name="Cordes E."/>
        </authorList>
    </citation>
    <scope>NUCLEOTIDE SEQUENCE</scope>
    <source>
        <strain evidence="4">USNM1676648</strain>
        <tissue evidence="4">Polyp</tissue>
    </source>
</reference>
<comment type="caution">
    <text evidence="4">The sequence shown here is derived from an EMBL/GenBank/DDBJ whole genome shotgun (WGS) entry which is preliminary data.</text>
</comment>
<dbReference type="PANTHER" id="PTHR21677">
    <property type="entry name" value="CRAMPED PROTEIN"/>
    <property type="match status" value="1"/>
</dbReference>
<feature type="region of interest" description="Disordered" evidence="3">
    <location>
        <begin position="345"/>
        <end position="398"/>
    </location>
</feature>
<feature type="compositionally biased region" description="Polar residues" evidence="3">
    <location>
        <begin position="215"/>
        <end position="238"/>
    </location>
</feature>
<feature type="region of interest" description="Disordered" evidence="3">
    <location>
        <begin position="819"/>
        <end position="871"/>
    </location>
</feature>
<dbReference type="Proteomes" id="UP001163046">
    <property type="component" value="Unassembled WGS sequence"/>
</dbReference>
<keyword evidence="1" id="KW-0238">DNA-binding</keyword>
<feature type="region of interest" description="Disordered" evidence="3">
    <location>
        <begin position="213"/>
        <end position="253"/>
    </location>
</feature>
<accession>A0A9W9YTG5</accession>
<feature type="region of interest" description="Disordered" evidence="3">
    <location>
        <begin position="415"/>
        <end position="461"/>
    </location>
</feature>
<evidence type="ECO:0000256" key="2">
    <source>
        <dbReference type="ARBA" id="ARBA00023242"/>
    </source>
</evidence>
<dbReference type="GO" id="GO:0005634">
    <property type="term" value="C:nucleus"/>
    <property type="evidence" value="ECO:0007669"/>
    <property type="project" value="TreeGrafter"/>
</dbReference>
<feature type="region of interest" description="Disordered" evidence="3">
    <location>
        <begin position="174"/>
        <end position="199"/>
    </location>
</feature>
<feature type="compositionally biased region" description="Polar residues" evidence="3">
    <location>
        <begin position="355"/>
        <end position="370"/>
    </location>
</feature>
<proteinExistence type="predicted"/>
<evidence type="ECO:0000256" key="3">
    <source>
        <dbReference type="SAM" id="MobiDB-lite"/>
    </source>
</evidence>
<sequence length="871" mass="91700">MGNCARKYVAGTISMAKKLEELLSHGTISIRNKGRNFKIKAPVCRALKRLTSTGQGKEDGDTQPIALPNKLVLELLPHNHSAWAAVQKLSKNPRLRMSVPPKKPLSLMLHFLMKKWHVISRKTLEPLTMCIVVPPEFYVSAVVVEKQAGSPACKTSSGDLCFVENAAVPDVSPLEDMAKTCSPSSSVEEKSSSGTNDFGLNGILQTASREVVENGCNNPSSAPNTPGSSGADNPSQTDQRAEAFSSVEGSSQRCTETTIIESCSTSEPAKQDEIGSCNDKNHPSLWTLETCGNITFGEIFCKLGRPTKLNLEYAWDGIENNLAPSQTAVSLTRLVDIAAAEFTKGKNGSDESKSTSKSAEVSVTKNSSHSAAKDKGASSGVSKEKAASKSTRPATRTSDKLSFILPSVVPPATQTSANKTIISDLPPRTRPYSARGHKKQQRPNIHRSILPRPVSSPSSVPPGAVAVSFIPHPGHTVGTILASGVSTSTATVTTQSKAVVSSRTVSGVSSSPDLSVVTSIVDSPSPQEVAENGFTNTNSADLGLEMSGFSDTDLLAVMDHFVGNTKSLEDSVTTASNTVDSIIGLALGTALDDNGTPTSIAGISDDSNSAFLASLVSLKTSNLDLAAQTVQRIGSNTGLTASDVHIEELNSGIAGGVPSSMASPTLENILNPTGSTAQSPVSTSCDVFFNSSGPISNIVDSQSQQEALIGKDDSLPNPSLMLSPNGDSVLPSSFPSHWFNGESSNFSIGSLLDKLTTSPKKDERLSLGESAGVSLFKEPQDTLLSSHHLLDAETALHAIMDENSVDFVKKFQDLAKEMAGENNKTPTSSSATSLTFPAMSNTEMNSRSSDDSNSSGLNFKHILRQTNMNGS</sequence>
<dbReference type="AlphaFoldDB" id="A0A9W9YTG5"/>
<organism evidence="4 5">
    <name type="scientific">Desmophyllum pertusum</name>
    <dbReference type="NCBI Taxonomy" id="174260"/>
    <lineage>
        <taxon>Eukaryota</taxon>
        <taxon>Metazoa</taxon>
        <taxon>Cnidaria</taxon>
        <taxon>Anthozoa</taxon>
        <taxon>Hexacorallia</taxon>
        <taxon>Scleractinia</taxon>
        <taxon>Caryophylliina</taxon>
        <taxon>Caryophylliidae</taxon>
        <taxon>Desmophyllum</taxon>
    </lineage>
</organism>
<feature type="compositionally biased region" description="Basic residues" evidence="3">
    <location>
        <begin position="435"/>
        <end position="445"/>
    </location>
</feature>
<feature type="compositionally biased region" description="Basic and acidic residues" evidence="3">
    <location>
        <begin position="371"/>
        <end position="387"/>
    </location>
</feature>
<dbReference type="EMBL" id="MU827306">
    <property type="protein sequence ID" value="KAJ7363243.1"/>
    <property type="molecule type" value="Genomic_DNA"/>
</dbReference>
<gene>
    <name evidence="4" type="primary">CRAMP1L</name>
    <name evidence="4" type="ORF">OS493_011525</name>
</gene>
<feature type="compositionally biased region" description="Polar residues" evidence="3">
    <location>
        <begin position="822"/>
        <end position="844"/>
    </location>
</feature>
<feature type="compositionally biased region" description="Basic and acidic residues" evidence="3">
    <location>
        <begin position="345"/>
        <end position="354"/>
    </location>
</feature>
<dbReference type="InterPro" id="IPR055315">
    <property type="entry name" value="Cramped-like"/>
</dbReference>
<dbReference type="PANTHER" id="PTHR21677:SF1">
    <property type="entry name" value="PROTEIN CRAMPED-LIKE"/>
    <property type="match status" value="1"/>
</dbReference>
<dbReference type="GO" id="GO:0007389">
    <property type="term" value="P:pattern specification process"/>
    <property type="evidence" value="ECO:0007669"/>
    <property type="project" value="TreeGrafter"/>
</dbReference>
<dbReference type="OrthoDB" id="515799at2759"/>
<evidence type="ECO:0000313" key="5">
    <source>
        <dbReference type="Proteomes" id="UP001163046"/>
    </source>
</evidence>
<name>A0A9W9YTG5_9CNID</name>
<evidence type="ECO:0000256" key="1">
    <source>
        <dbReference type="ARBA" id="ARBA00023125"/>
    </source>
</evidence>
<protein>
    <submittedName>
        <fullName evidence="4">Chromatin binding</fullName>
    </submittedName>
</protein>
<dbReference type="GO" id="GO:0003677">
    <property type="term" value="F:DNA binding"/>
    <property type="evidence" value="ECO:0007669"/>
    <property type="project" value="UniProtKB-KW"/>
</dbReference>
<evidence type="ECO:0000313" key="4">
    <source>
        <dbReference type="EMBL" id="KAJ7363243.1"/>
    </source>
</evidence>
<keyword evidence="5" id="KW-1185">Reference proteome</keyword>